<evidence type="ECO:0000313" key="3">
    <source>
        <dbReference type="Proteomes" id="UP000239471"/>
    </source>
</evidence>
<reference evidence="2 3" key="1">
    <citation type="submission" date="2018-03" db="EMBL/GenBank/DDBJ databases">
        <title>Genome sequence of Clostridium vincentii DSM 10228.</title>
        <authorList>
            <person name="Poehlein A."/>
            <person name="Daniel R."/>
        </authorList>
    </citation>
    <scope>NUCLEOTIDE SEQUENCE [LARGE SCALE GENOMIC DNA]</scope>
    <source>
        <strain evidence="2 3">DSM 10228</strain>
    </source>
</reference>
<keyword evidence="1" id="KW-0812">Transmembrane</keyword>
<accession>A0A2T0BB27</accession>
<proteinExistence type="predicted"/>
<keyword evidence="3" id="KW-1185">Reference proteome</keyword>
<protein>
    <submittedName>
        <fullName evidence="2">Uncharacterized protein</fullName>
    </submittedName>
</protein>
<feature type="transmembrane region" description="Helical" evidence="1">
    <location>
        <begin position="6"/>
        <end position="29"/>
    </location>
</feature>
<gene>
    <name evidence="2" type="ORF">CLVI_27620</name>
</gene>
<evidence type="ECO:0000313" key="2">
    <source>
        <dbReference type="EMBL" id="PRR81088.1"/>
    </source>
</evidence>
<organism evidence="2 3">
    <name type="scientific">Clostridium vincentii</name>
    <dbReference type="NCBI Taxonomy" id="52704"/>
    <lineage>
        <taxon>Bacteria</taxon>
        <taxon>Bacillati</taxon>
        <taxon>Bacillota</taxon>
        <taxon>Clostridia</taxon>
        <taxon>Eubacteriales</taxon>
        <taxon>Clostridiaceae</taxon>
        <taxon>Clostridium</taxon>
    </lineage>
</organism>
<dbReference type="Proteomes" id="UP000239471">
    <property type="component" value="Unassembled WGS sequence"/>
</dbReference>
<keyword evidence="1" id="KW-0472">Membrane</keyword>
<dbReference type="OrthoDB" id="1932570at2"/>
<name>A0A2T0BB27_9CLOT</name>
<evidence type="ECO:0000256" key="1">
    <source>
        <dbReference type="SAM" id="Phobius"/>
    </source>
</evidence>
<dbReference type="RefSeq" id="WP_106060682.1">
    <property type="nucleotide sequence ID" value="NZ_PVXQ01000036.1"/>
</dbReference>
<keyword evidence="1" id="KW-1133">Transmembrane helix</keyword>
<dbReference type="AlphaFoldDB" id="A0A2T0BB27"/>
<comment type="caution">
    <text evidence="2">The sequence shown here is derived from an EMBL/GenBank/DDBJ whole genome shotgun (WGS) entry which is preliminary data.</text>
</comment>
<sequence length="217" mass="25532">MPIAIITTIISAISILAGSTLGALFSWIISKKMHNQKMQEEYKIMQENRKYEDSYRAKEVCNNANVIRLDIANALFQSIRSLQNTDEKKNYLYLLPINKYYSQAVASLSDKYNLKELSYLYQLYGIIEKVNRDIYEWTIGDTEAYDKVKTGFETILYKMYGDDFKKVLTIDPDNISYIELYKNDSTEKQYKDLLEKLDYLCLLENLLKEKTEEHIKK</sequence>
<dbReference type="EMBL" id="PVXQ01000036">
    <property type="protein sequence ID" value="PRR81088.1"/>
    <property type="molecule type" value="Genomic_DNA"/>
</dbReference>